<dbReference type="GeneID" id="9585225"/>
<dbReference type="KEGG" id="scm:SCHCO_02685112"/>
<dbReference type="Gene3D" id="3.80.10.10">
    <property type="entry name" value="Ribonuclease Inhibitor"/>
    <property type="match status" value="1"/>
</dbReference>
<name>D8PYK1_SCHCM</name>
<accession>D8PYK1</accession>
<dbReference type="VEuPathDB" id="FungiDB:SCHCODRAFT_02685112"/>
<dbReference type="SUPFAM" id="SSF52047">
    <property type="entry name" value="RNI-like"/>
    <property type="match status" value="1"/>
</dbReference>
<dbReference type="OrthoDB" id="3543113at2759"/>
<keyword evidence="2" id="KW-1185">Reference proteome</keyword>
<protein>
    <submittedName>
        <fullName evidence="1">Uncharacterized protein</fullName>
    </submittedName>
</protein>
<dbReference type="InParanoid" id="D8PYK1"/>
<dbReference type="EMBL" id="GL377304">
    <property type="protein sequence ID" value="EFI99275.1"/>
    <property type="molecule type" value="Genomic_DNA"/>
</dbReference>
<proteinExistence type="predicted"/>
<dbReference type="Proteomes" id="UP000007431">
    <property type="component" value="Unassembled WGS sequence"/>
</dbReference>
<dbReference type="OMA" id="RWNTATR"/>
<sequence>MSLIRPIDIPEVLYAIFDAAAPRPELVSHRRPRREEILSYARILGRYALVSRLWNECATPALWEMLPDQLPLFKLLPADAWSMIDRETRWTLLENGIEFASNQIFDIKRELKADDWVVLQRLAPHVKALCFAGGAFISFCLTSNDFMPPRLIETTTNSFHFSAPQRSGTSESQFYLTPLQSWATYYANALGLPISTWMLCFMTSSKIKRLGDSTHVLTKPESALTLRAWHTAIFRSLRSLQLASVCPAFALALLRSLGGAPRAIERLHMPITHFRTRDEMRELIEAVAQHCAPTALVYLNIMAGHLPAINLSQPLDPLLVSIDFFRPLARHRRLEQVFLGESVGGVDLSDDDYSELAQWWPDLVHLRIPNARGNSCTSRTLLAFAKHCKRLESLNLNLDARSPCLPYSEIAEATREPHVLQRLEINGGSVEVAEDMMAELLSALFPGLKEVEHQGSNDDPDQRVDVSTSIAMGPVRLRCGLNEEGALATRLSRALIHLKLDVSWDEWSKGRRTSFTEVAFGNLRSVRLTKPQPVALVRALLQVWEGPRIIEELAVQVVSEFGVPVAFNHLRPLSRHHRLKVLHLGDNDGAVNINEAGWHQIAQRWPEMEDLLNALDVPPYDEACGVAEKSKDSVLWRLGISLTPRWSQNFSLLFSLN</sequence>
<dbReference type="RefSeq" id="XP_003034178.1">
    <property type="nucleotide sequence ID" value="XM_003034132.1"/>
</dbReference>
<dbReference type="AlphaFoldDB" id="D8PYK1"/>
<gene>
    <name evidence="1" type="ORF">SCHCODRAFT_256346</name>
</gene>
<reference evidence="1 2" key="1">
    <citation type="journal article" date="2010" name="Nat. Biotechnol.">
        <title>Genome sequence of the model mushroom Schizophyllum commune.</title>
        <authorList>
            <person name="Ohm R.A."/>
            <person name="de Jong J.F."/>
            <person name="Lugones L.G."/>
            <person name="Aerts A."/>
            <person name="Kothe E."/>
            <person name="Stajich J.E."/>
            <person name="de Vries R.P."/>
            <person name="Record E."/>
            <person name="Levasseur A."/>
            <person name="Baker S.E."/>
            <person name="Bartholomew K.A."/>
            <person name="Coutinho P.M."/>
            <person name="Erdmann S."/>
            <person name="Fowler T.J."/>
            <person name="Gathman A.C."/>
            <person name="Lombard V."/>
            <person name="Henrissat B."/>
            <person name="Knabe N."/>
            <person name="Kuees U."/>
            <person name="Lilly W.W."/>
            <person name="Lindquist E."/>
            <person name="Lucas S."/>
            <person name="Magnuson J.K."/>
            <person name="Piumi F."/>
            <person name="Raudaskoski M."/>
            <person name="Salamov A."/>
            <person name="Schmutz J."/>
            <person name="Schwarze F.W.M.R."/>
            <person name="vanKuyk P.A."/>
            <person name="Horton J.S."/>
            <person name="Grigoriev I.V."/>
            <person name="Woesten H.A.B."/>
        </authorList>
    </citation>
    <scope>NUCLEOTIDE SEQUENCE [LARGE SCALE GENOMIC DNA]</scope>
    <source>
        <strain evidence="2">H4-8 / FGSC 9210</strain>
    </source>
</reference>
<dbReference type="InterPro" id="IPR032675">
    <property type="entry name" value="LRR_dom_sf"/>
</dbReference>
<organism evidence="2">
    <name type="scientific">Schizophyllum commune (strain H4-8 / FGSC 9210)</name>
    <name type="common">Split gill fungus</name>
    <dbReference type="NCBI Taxonomy" id="578458"/>
    <lineage>
        <taxon>Eukaryota</taxon>
        <taxon>Fungi</taxon>
        <taxon>Dikarya</taxon>
        <taxon>Basidiomycota</taxon>
        <taxon>Agaricomycotina</taxon>
        <taxon>Agaricomycetes</taxon>
        <taxon>Agaricomycetidae</taxon>
        <taxon>Agaricales</taxon>
        <taxon>Schizophyllaceae</taxon>
        <taxon>Schizophyllum</taxon>
    </lineage>
</organism>
<evidence type="ECO:0000313" key="2">
    <source>
        <dbReference type="Proteomes" id="UP000007431"/>
    </source>
</evidence>
<evidence type="ECO:0000313" key="1">
    <source>
        <dbReference type="EMBL" id="EFI99275.1"/>
    </source>
</evidence>
<dbReference type="HOGENOM" id="CLU_417463_0_0_1"/>